<keyword evidence="4" id="KW-0560">Oxidoreductase</keyword>
<dbReference type="AlphaFoldDB" id="A0AAI9U4Y4"/>
<evidence type="ECO:0000256" key="4">
    <source>
        <dbReference type="ARBA" id="ARBA00023002"/>
    </source>
</evidence>
<comment type="similarity">
    <text evidence="1">Belongs to the paxM FAD-dependent monooxygenase family.</text>
</comment>
<evidence type="ECO:0000256" key="5">
    <source>
        <dbReference type="ARBA" id="ARBA00023033"/>
    </source>
</evidence>
<evidence type="ECO:0000313" key="9">
    <source>
        <dbReference type="Proteomes" id="UP001239795"/>
    </source>
</evidence>
<keyword evidence="3" id="KW-0274">FAD</keyword>
<dbReference type="InterPro" id="IPR002938">
    <property type="entry name" value="FAD-bd"/>
</dbReference>
<dbReference type="Proteomes" id="UP001239795">
    <property type="component" value="Unassembled WGS sequence"/>
</dbReference>
<dbReference type="PANTHER" id="PTHR13789">
    <property type="entry name" value="MONOOXYGENASE"/>
    <property type="match status" value="1"/>
</dbReference>
<feature type="domain" description="FAD-binding" evidence="7">
    <location>
        <begin position="7"/>
        <end position="347"/>
    </location>
</feature>
<reference evidence="8 9" key="1">
    <citation type="submission" date="2016-10" db="EMBL/GenBank/DDBJ databases">
        <title>The genome sequence of Colletotrichum fioriniae PJ7.</title>
        <authorList>
            <person name="Baroncelli R."/>
        </authorList>
    </citation>
    <scope>NUCLEOTIDE SEQUENCE [LARGE SCALE GENOMIC DNA]</scope>
    <source>
        <strain evidence="8">Col 31</strain>
    </source>
</reference>
<evidence type="ECO:0000256" key="6">
    <source>
        <dbReference type="SAM" id="MobiDB-lite"/>
    </source>
</evidence>
<dbReference type="InterPro" id="IPR036188">
    <property type="entry name" value="FAD/NAD-bd_sf"/>
</dbReference>
<organism evidence="8 9">
    <name type="scientific">Colletotrichum melonis</name>
    <dbReference type="NCBI Taxonomy" id="1209925"/>
    <lineage>
        <taxon>Eukaryota</taxon>
        <taxon>Fungi</taxon>
        <taxon>Dikarya</taxon>
        <taxon>Ascomycota</taxon>
        <taxon>Pezizomycotina</taxon>
        <taxon>Sordariomycetes</taxon>
        <taxon>Hypocreomycetidae</taxon>
        <taxon>Glomerellales</taxon>
        <taxon>Glomerellaceae</taxon>
        <taxon>Colletotrichum</taxon>
        <taxon>Colletotrichum acutatum species complex</taxon>
    </lineage>
</organism>
<proteinExistence type="inferred from homology"/>
<keyword evidence="9" id="KW-1185">Reference proteome</keyword>
<feature type="compositionally biased region" description="Polar residues" evidence="6">
    <location>
        <begin position="371"/>
        <end position="383"/>
    </location>
</feature>
<dbReference type="PANTHER" id="PTHR13789:SF261">
    <property type="entry name" value="HYDROXYLASE, PUTATIVE (AFU_ORTHOLOGUE AFUA_7G00590)-RELATED"/>
    <property type="match status" value="1"/>
</dbReference>
<evidence type="ECO:0000313" key="8">
    <source>
        <dbReference type="EMBL" id="KAK1450473.1"/>
    </source>
</evidence>
<dbReference type="SUPFAM" id="SSF54373">
    <property type="entry name" value="FAD-linked reductases, C-terminal domain"/>
    <property type="match status" value="1"/>
</dbReference>
<evidence type="ECO:0000259" key="7">
    <source>
        <dbReference type="Pfam" id="PF01494"/>
    </source>
</evidence>
<dbReference type="EMBL" id="MLGG01000057">
    <property type="protein sequence ID" value="KAK1450473.1"/>
    <property type="molecule type" value="Genomic_DNA"/>
</dbReference>
<dbReference type="PRINTS" id="PR00420">
    <property type="entry name" value="RNGMNOXGNASE"/>
</dbReference>
<comment type="caution">
    <text evidence="8">The sequence shown here is derived from an EMBL/GenBank/DDBJ whole genome shotgun (WGS) entry which is preliminary data.</text>
</comment>
<evidence type="ECO:0000256" key="2">
    <source>
        <dbReference type="ARBA" id="ARBA00022630"/>
    </source>
</evidence>
<evidence type="ECO:0000256" key="1">
    <source>
        <dbReference type="ARBA" id="ARBA00007992"/>
    </source>
</evidence>
<evidence type="ECO:0000256" key="3">
    <source>
        <dbReference type="ARBA" id="ARBA00022827"/>
    </source>
</evidence>
<accession>A0AAI9U4Y4</accession>
<dbReference type="SUPFAM" id="SSF51905">
    <property type="entry name" value="FAD/NAD(P)-binding domain"/>
    <property type="match status" value="1"/>
</dbReference>
<keyword evidence="5" id="KW-0503">Monooxygenase</keyword>
<dbReference type="InterPro" id="IPR050493">
    <property type="entry name" value="FAD-dep_Monooxygenase_BioMet"/>
</dbReference>
<dbReference type="GO" id="GO:0004497">
    <property type="term" value="F:monooxygenase activity"/>
    <property type="evidence" value="ECO:0007669"/>
    <property type="project" value="UniProtKB-KW"/>
</dbReference>
<protein>
    <submittedName>
        <fullName evidence="8">FAD binding domain-containing protein</fullName>
    </submittedName>
</protein>
<feature type="region of interest" description="Disordered" evidence="6">
    <location>
        <begin position="364"/>
        <end position="384"/>
    </location>
</feature>
<name>A0AAI9U4Y4_9PEZI</name>
<sequence>MEGQKLRILIVGAGIGGLTAALALSREGHEVLVFEKSKFAAEIGAAIGLAANCTSILRKIGFEPEEHGSSICNLWTMYNSAGKCFVKQEIPSKLQSERFYFIHRAHLHSALKHQVLQQGDTGSELVQLHLSCDITSLDIQNGQLTLSDGRKYHGDAIIGADGVHSFTRQYIDAHKKVFPFRKHCYRWLSPRSTMADDNRTSEYAKLGISLTEWMGNDRRIICYPCADGEMLNLVAIVPSEEVEASAIEAKSPQEKKKGMLKSFETFGDGAKAVLEQAPEEDLKVWPLLDMEPLEKWSEGRLALIGDACHPFTPCEFMGQGAAMAIEDAVTLAILLRRGTLAEQVPERLKLLQVCRKERADRIQDYARRNGQDASDSQRGQPTRTYCMPEIVIPTHPISQ</sequence>
<dbReference type="Gene3D" id="3.50.50.60">
    <property type="entry name" value="FAD/NAD(P)-binding domain"/>
    <property type="match status" value="1"/>
</dbReference>
<dbReference type="GO" id="GO:0071949">
    <property type="term" value="F:FAD binding"/>
    <property type="evidence" value="ECO:0007669"/>
    <property type="project" value="InterPro"/>
</dbReference>
<dbReference type="Pfam" id="PF01494">
    <property type="entry name" value="FAD_binding_3"/>
    <property type="match status" value="1"/>
</dbReference>
<keyword evidence="2" id="KW-0285">Flavoprotein</keyword>
<gene>
    <name evidence="8" type="ORF">CMEL01_07809</name>
</gene>